<protein>
    <recommendedName>
        <fullName evidence="5">DUF2680 domain-containing protein</fullName>
    </recommendedName>
</protein>
<reference evidence="3 4" key="1">
    <citation type="submission" date="2017-03" db="EMBL/GenBank/DDBJ databases">
        <title>Genome sequence of Clostridium chromiireducens DSM 23318.</title>
        <authorList>
            <person name="Poehlein A."/>
            <person name="Daniel R."/>
        </authorList>
    </citation>
    <scope>NUCLEOTIDE SEQUENCE [LARGE SCALE GENOMIC DNA]</scope>
    <source>
        <strain evidence="3 4">DSM 23318</strain>
    </source>
</reference>
<evidence type="ECO:0008006" key="5">
    <source>
        <dbReference type="Google" id="ProtNLM"/>
    </source>
</evidence>
<feature type="region of interest" description="Disordered" evidence="1">
    <location>
        <begin position="137"/>
        <end position="161"/>
    </location>
</feature>
<evidence type="ECO:0000256" key="2">
    <source>
        <dbReference type="SAM" id="SignalP"/>
    </source>
</evidence>
<evidence type="ECO:0000313" key="3">
    <source>
        <dbReference type="EMBL" id="OPJ65885.1"/>
    </source>
</evidence>
<keyword evidence="2" id="KW-0732">Signal</keyword>
<sequence>MKSKKLILGLTLAITMGLGATAYAASTEITTTSSSTATHQRAGLGRITGMRGYDYIESILKNNLGMTDAEITAGLNSGKTMYTLAEEKGMTEDQFKSALLEERNKAVDKAVADGTITNEEGVLLKETLKNNLYNCTGTPGQKTGKNGAGRENAQGTGHMSGGGFRGTGNCYIDNTVK</sequence>
<dbReference type="OrthoDB" id="1935875at2"/>
<feature type="chain" id="PRO_5012257407" description="DUF2680 domain-containing protein" evidence="2">
    <location>
        <begin position="25"/>
        <end position="177"/>
    </location>
</feature>
<dbReference type="AlphaFoldDB" id="A0A1V4J1J0"/>
<feature type="signal peptide" evidence="2">
    <location>
        <begin position="1"/>
        <end position="24"/>
    </location>
</feature>
<dbReference type="Proteomes" id="UP000191056">
    <property type="component" value="Unassembled WGS sequence"/>
</dbReference>
<dbReference type="STRING" id="225345.CLCHR_02410"/>
<evidence type="ECO:0000256" key="1">
    <source>
        <dbReference type="SAM" id="MobiDB-lite"/>
    </source>
</evidence>
<gene>
    <name evidence="3" type="ORF">CLCHR_02410</name>
</gene>
<keyword evidence="4" id="KW-1185">Reference proteome</keyword>
<name>A0A1V4J1J0_9CLOT</name>
<proteinExistence type="predicted"/>
<evidence type="ECO:0000313" key="4">
    <source>
        <dbReference type="Proteomes" id="UP000191056"/>
    </source>
</evidence>
<accession>A0A1V4J1J0</accession>
<dbReference type="RefSeq" id="WP_079437833.1">
    <property type="nucleotide sequence ID" value="NZ_MZGT01000003.1"/>
</dbReference>
<organism evidence="3 4">
    <name type="scientific">Clostridium chromiireducens</name>
    <dbReference type="NCBI Taxonomy" id="225345"/>
    <lineage>
        <taxon>Bacteria</taxon>
        <taxon>Bacillati</taxon>
        <taxon>Bacillota</taxon>
        <taxon>Clostridia</taxon>
        <taxon>Eubacteriales</taxon>
        <taxon>Clostridiaceae</taxon>
        <taxon>Clostridium</taxon>
    </lineage>
</organism>
<comment type="caution">
    <text evidence="3">The sequence shown here is derived from an EMBL/GenBank/DDBJ whole genome shotgun (WGS) entry which is preliminary data.</text>
</comment>
<dbReference type="EMBL" id="MZGT01000003">
    <property type="protein sequence ID" value="OPJ65885.1"/>
    <property type="molecule type" value="Genomic_DNA"/>
</dbReference>